<dbReference type="AlphaFoldDB" id="A0AAV4FMG2"/>
<reference evidence="1 2" key="1">
    <citation type="journal article" date="2021" name="Elife">
        <title>Chloroplast acquisition without the gene transfer in kleptoplastic sea slugs, Plakobranchus ocellatus.</title>
        <authorList>
            <person name="Maeda T."/>
            <person name="Takahashi S."/>
            <person name="Yoshida T."/>
            <person name="Shimamura S."/>
            <person name="Takaki Y."/>
            <person name="Nagai Y."/>
            <person name="Toyoda A."/>
            <person name="Suzuki Y."/>
            <person name="Arimoto A."/>
            <person name="Ishii H."/>
            <person name="Satoh N."/>
            <person name="Nishiyama T."/>
            <person name="Hasebe M."/>
            <person name="Maruyama T."/>
            <person name="Minagawa J."/>
            <person name="Obokata J."/>
            <person name="Shigenobu S."/>
        </authorList>
    </citation>
    <scope>NUCLEOTIDE SEQUENCE [LARGE SCALE GENOMIC DNA]</scope>
</reference>
<sequence length="89" mass="9581">MIVKGGNMCTTCSSLLLDKLHPTLPLSASALCPCLVPEACTIGCVLDLLPVSIPFYCPGNTVLKRFNALENAIQSESVKGLLIFNVRFR</sequence>
<accession>A0AAV4FMG2</accession>
<protein>
    <submittedName>
        <fullName evidence="1">Uncharacterized protein</fullName>
    </submittedName>
</protein>
<comment type="caution">
    <text evidence="1">The sequence shown here is derived from an EMBL/GenBank/DDBJ whole genome shotgun (WGS) entry which is preliminary data.</text>
</comment>
<evidence type="ECO:0000313" key="2">
    <source>
        <dbReference type="Proteomes" id="UP000762676"/>
    </source>
</evidence>
<keyword evidence="2" id="KW-1185">Reference proteome</keyword>
<gene>
    <name evidence="1" type="ORF">ElyMa_005747100</name>
</gene>
<proteinExistence type="predicted"/>
<organism evidence="1 2">
    <name type="scientific">Elysia marginata</name>
    <dbReference type="NCBI Taxonomy" id="1093978"/>
    <lineage>
        <taxon>Eukaryota</taxon>
        <taxon>Metazoa</taxon>
        <taxon>Spiralia</taxon>
        <taxon>Lophotrochozoa</taxon>
        <taxon>Mollusca</taxon>
        <taxon>Gastropoda</taxon>
        <taxon>Heterobranchia</taxon>
        <taxon>Euthyneura</taxon>
        <taxon>Panpulmonata</taxon>
        <taxon>Sacoglossa</taxon>
        <taxon>Placobranchoidea</taxon>
        <taxon>Plakobranchidae</taxon>
        <taxon>Elysia</taxon>
    </lineage>
</organism>
<dbReference type="Proteomes" id="UP000762676">
    <property type="component" value="Unassembled WGS sequence"/>
</dbReference>
<evidence type="ECO:0000313" key="1">
    <source>
        <dbReference type="EMBL" id="GFR74111.1"/>
    </source>
</evidence>
<name>A0AAV4FMG2_9GAST</name>
<dbReference type="EMBL" id="BMAT01011507">
    <property type="protein sequence ID" value="GFR74111.1"/>
    <property type="molecule type" value="Genomic_DNA"/>
</dbReference>